<keyword evidence="2" id="KW-1185">Reference proteome</keyword>
<evidence type="ECO:0000313" key="1">
    <source>
        <dbReference type="EMBL" id="KAH7657202.1"/>
    </source>
</evidence>
<reference evidence="2" key="1">
    <citation type="journal article" date="2022" name="Nat. Commun.">
        <title>Chromosome evolution and the genetic basis of agronomically important traits in greater yam.</title>
        <authorList>
            <person name="Bredeson J.V."/>
            <person name="Lyons J.B."/>
            <person name="Oniyinde I.O."/>
            <person name="Okereke N.R."/>
            <person name="Kolade O."/>
            <person name="Nnabue I."/>
            <person name="Nwadili C.O."/>
            <person name="Hribova E."/>
            <person name="Parker M."/>
            <person name="Nwogha J."/>
            <person name="Shu S."/>
            <person name="Carlson J."/>
            <person name="Kariba R."/>
            <person name="Muthemba S."/>
            <person name="Knop K."/>
            <person name="Barton G.J."/>
            <person name="Sherwood A.V."/>
            <person name="Lopez-Montes A."/>
            <person name="Asiedu R."/>
            <person name="Jamnadass R."/>
            <person name="Muchugi A."/>
            <person name="Goodstein D."/>
            <person name="Egesi C.N."/>
            <person name="Featherston J."/>
            <person name="Asfaw A."/>
            <person name="Simpson G.G."/>
            <person name="Dolezel J."/>
            <person name="Hendre P.S."/>
            <person name="Van Deynze A."/>
            <person name="Kumar P.L."/>
            <person name="Obidiegwu J.E."/>
            <person name="Bhattacharjee R."/>
            <person name="Rokhsar D.S."/>
        </authorList>
    </citation>
    <scope>NUCLEOTIDE SEQUENCE [LARGE SCALE GENOMIC DNA]</scope>
    <source>
        <strain evidence="2">cv. TDa95/00328</strain>
    </source>
</reference>
<protein>
    <submittedName>
        <fullName evidence="1">Armadillo-like helical-containing protein</fullName>
    </submittedName>
</protein>
<comment type="caution">
    <text evidence="1">The sequence shown here is derived from an EMBL/GenBank/DDBJ whole genome shotgun (WGS) entry which is preliminary data.</text>
</comment>
<evidence type="ECO:0000313" key="2">
    <source>
        <dbReference type="Proteomes" id="UP000827976"/>
    </source>
</evidence>
<accession>A0ACB7UAA1</accession>
<gene>
    <name evidence="1" type="ORF">IHE45_17G005200</name>
</gene>
<dbReference type="EMBL" id="CM037027">
    <property type="protein sequence ID" value="KAH7657202.1"/>
    <property type="molecule type" value="Genomic_DNA"/>
</dbReference>
<proteinExistence type="predicted"/>
<name>A0ACB7UAA1_DIOAL</name>
<dbReference type="Proteomes" id="UP000827976">
    <property type="component" value="Chromosome 17"/>
</dbReference>
<organism evidence="1 2">
    <name type="scientific">Dioscorea alata</name>
    <name type="common">Purple yam</name>
    <dbReference type="NCBI Taxonomy" id="55571"/>
    <lineage>
        <taxon>Eukaryota</taxon>
        <taxon>Viridiplantae</taxon>
        <taxon>Streptophyta</taxon>
        <taxon>Embryophyta</taxon>
        <taxon>Tracheophyta</taxon>
        <taxon>Spermatophyta</taxon>
        <taxon>Magnoliopsida</taxon>
        <taxon>Liliopsida</taxon>
        <taxon>Dioscoreales</taxon>
        <taxon>Dioscoreaceae</taxon>
        <taxon>Dioscorea</taxon>
    </lineage>
</organism>
<sequence>MPLPSNESITECLAQAKSGSVEAQERALKFLSSLTKISTQNRNLLAHTHEAIPIFLSFFSSSSDCLQTLSLSILLNLSLNPNLKSTLATTTTIHQLNSIILSPSTTTSSSSSHSSKLAASLVCSLAMLDKNKAVFGIAGTIQVIVKALSNAGHPAAHHLLSSLFELSQFHGNRTLAIWAGAIPVLVGILEGPDEDLCGSCLSVLSLFSRYDAGMQEIQGVDGVVELLVDALARRCMVSRENAADILVRLFEDDEDCMREAILKHDFSSLTADLSIRGSAKAREKATLLMKMIMEFNLD</sequence>